<dbReference type="Pfam" id="PF12833">
    <property type="entry name" value="HTH_18"/>
    <property type="match status" value="1"/>
</dbReference>
<keyword evidence="4" id="KW-0812">Transmembrane</keyword>
<feature type="transmembrane region" description="Helical" evidence="4">
    <location>
        <begin position="159"/>
        <end position="179"/>
    </location>
</feature>
<keyword evidence="3" id="KW-0804">Transcription</keyword>
<keyword evidence="7" id="KW-1185">Reference proteome</keyword>
<protein>
    <submittedName>
        <fullName evidence="6">AraC-type DNA-binding protein</fullName>
    </submittedName>
</protein>
<evidence type="ECO:0000259" key="5">
    <source>
        <dbReference type="PROSITE" id="PS01124"/>
    </source>
</evidence>
<evidence type="ECO:0000256" key="1">
    <source>
        <dbReference type="ARBA" id="ARBA00023015"/>
    </source>
</evidence>
<reference evidence="7" key="1">
    <citation type="submission" date="2016-10" db="EMBL/GenBank/DDBJ databases">
        <authorList>
            <person name="Varghese N."/>
            <person name="Submissions S."/>
        </authorList>
    </citation>
    <scope>NUCLEOTIDE SEQUENCE [LARGE SCALE GENOMIC DNA]</scope>
    <source>
        <strain evidence="7">DSM 23313</strain>
    </source>
</reference>
<proteinExistence type="predicted"/>
<dbReference type="GO" id="GO:0043565">
    <property type="term" value="F:sequence-specific DNA binding"/>
    <property type="evidence" value="ECO:0007669"/>
    <property type="project" value="InterPro"/>
</dbReference>
<dbReference type="PANTHER" id="PTHR43280:SF29">
    <property type="entry name" value="ARAC-FAMILY TRANSCRIPTIONAL REGULATOR"/>
    <property type="match status" value="1"/>
</dbReference>
<dbReference type="InterPro" id="IPR009057">
    <property type="entry name" value="Homeodomain-like_sf"/>
</dbReference>
<dbReference type="Proteomes" id="UP000243588">
    <property type="component" value="Unassembled WGS sequence"/>
</dbReference>
<sequence length="316" mass="36457">MTVLNTINSLLIKKTNFLKLVSLVFIASAMQLVFAIFGISIAFVLLTIPLFYFYTKYESIENSKLWKELVAHYIVTILVMGVPFSEENYYFEIVNLPYLMFYSCTIYTNLLAKRVHNFSNQIINFIGVFSFYLFISVFVLCFLTVMELSEINFAVKREFVYRGLVFFLSLFSLVSYLSFSSQELVQDMGTLLNDTIASSMSDKVSDLELKEKKILNFFNNNSGFLETSFSLEQLAKEVSLTKQEVSEVINQNLNSSFYQLLAKYRIEYAKSLLMRDKNITIDAVVDECGFCSKSTFNKYFKMYVGQTPSVFRSQVA</sequence>
<dbReference type="PANTHER" id="PTHR43280">
    <property type="entry name" value="ARAC-FAMILY TRANSCRIPTIONAL REGULATOR"/>
    <property type="match status" value="1"/>
</dbReference>
<dbReference type="PROSITE" id="PS01124">
    <property type="entry name" value="HTH_ARAC_FAMILY_2"/>
    <property type="match status" value="1"/>
</dbReference>
<evidence type="ECO:0000256" key="2">
    <source>
        <dbReference type="ARBA" id="ARBA00023125"/>
    </source>
</evidence>
<evidence type="ECO:0000256" key="4">
    <source>
        <dbReference type="SAM" id="Phobius"/>
    </source>
</evidence>
<dbReference type="GO" id="GO:0003700">
    <property type="term" value="F:DNA-binding transcription factor activity"/>
    <property type="evidence" value="ECO:0007669"/>
    <property type="project" value="InterPro"/>
</dbReference>
<dbReference type="AlphaFoldDB" id="A0A1G8DWF4"/>
<dbReference type="Gene3D" id="1.10.10.60">
    <property type="entry name" value="Homeodomain-like"/>
    <property type="match status" value="1"/>
</dbReference>
<keyword evidence="4" id="KW-1133">Transmembrane helix</keyword>
<dbReference type="SMART" id="SM00342">
    <property type="entry name" value="HTH_ARAC"/>
    <property type="match status" value="1"/>
</dbReference>
<dbReference type="InterPro" id="IPR018060">
    <property type="entry name" value="HTH_AraC"/>
</dbReference>
<gene>
    <name evidence="6" type="ORF">SAMN05421818_10895</name>
</gene>
<dbReference type="EMBL" id="FNDQ01000008">
    <property type="protein sequence ID" value="SDH61780.1"/>
    <property type="molecule type" value="Genomic_DNA"/>
</dbReference>
<evidence type="ECO:0000256" key="3">
    <source>
        <dbReference type="ARBA" id="ARBA00023163"/>
    </source>
</evidence>
<evidence type="ECO:0000313" key="7">
    <source>
        <dbReference type="Proteomes" id="UP000243588"/>
    </source>
</evidence>
<dbReference type="SUPFAM" id="SSF46689">
    <property type="entry name" value="Homeodomain-like"/>
    <property type="match status" value="1"/>
</dbReference>
<feature type="domain" description="HTH araC/xylS-type" evidence="5">
    <location>
        <begin position="212"/>
        <end position="314"/>
    </location>
</feature>
<organism evidence="6 7">
    <name type="scientific">Myroides phaeus</name>
    <dbReference type="NCBI Taxonomy" id="702745"/>
    <lineage>
        <taxon>Bacteria</taxon>
        <taxon>Pseudomonadati</taxon>
        <taxon>Bacteroidota</taxon>
        <taxon>Flavobacteriia</taxon>
        <taxon>Flavobacteriales</taxon>
        <taxon>Flavobacteriaceae</taxon>
        <taxon>Myroides</taxon>
    </lineage>
</organism>
<keyword evidence="4" id="KW-0472">Membrane</keyword>
<feature type="transmembrane region" description="Helical" evidence="4">
    <location>
        <begin position="122"/>
        <end position="147"/>
    </location>
</feature>
<name>A0A1G8DWF4_9FLAO</name>
<feature type="transmembrane region" description="Helical" evidence="4">
    <location>
        <begin position="20"/>
        <end position="53"/>
    </location>
</feature>
<evidence type="ECO:0000313" key="6">
    <source>
        <dbReference type="EMBL" id="SDH61780.1"/>
    </source>
</evidence>
<dbReference type="STRING" id="702745.SAMN05421818_10895"/>
<keyword evidence="1" id="KW-0805">Transcription regulation</keyword>
<keyword evidence="2 6" id="KW-0238">DNA-binding</keyword>
<accession>A0A1G8DWF4</accession>
<dbReference type="RefSeq" id="WP_090407628.1">
    <property type="nucleotide sequence ID" value="NZ_FNDQ01000008.1"/>
</dbReference>
<feature type="transmembrane region" description="Helical" evidence="4">
    <location>
        <begin position="90"/>
        <end position="110"/>
    </location>
</feature>